<dbReference type="Proteomes" id="UP000663845">
    <property type="component" value="Unassembled WGS sequence"/>
</dbReference>
<name>A0A813MKB2_9BILA</name>
<dbReference type="AlphaFoldDB" id="A0A813MKB2"/>
<sequence>MYGLQRQNNKSNDQNFEYNALALSTLNGNDRDSSRNTIISSNSVCNGSTNRTPADESTTNRSTGSDRKIFGVGLFLGILAAGIALTTVTVLWKHSGSASTTFPTTVTTTTASTTTTVTTTTTARSTAWEGSICQTPIEAFWAFDGTLQDLYNNFNGIGRNRTTYLSPGYNGAGSCLWLNRSMNQSVVMNNPPFLNMSYTSLTLEVWIYARTLCNSNPYTDNSIFGQLDQGTQDRTLHILNAKQWYHLAYVYDYSINTQYVYVNGYLDTSRSSSGPYQGMTGPVTIGTIGLNASNDQFDGCLDSMAYYNWAKNATEILNDATLVVYLSFNGDTLLDSGPLKINGTGTNYSYTSSGRINQSISLSGSSSYVQVTGLTRLGIDGWPYSFAVWIKPTNLANGTIIHLSSRTDGAQIGGWCLPMMGLTSSGQIAIDSWNSTNVPLTGPQAPLNTWTHVVTTYSPTSGLKLYINGTLWSSVGAYTFAAGSIPMTITLGNSLLGTSTCNTATIQMGQFYGSIDEFYVYARELTTSEVTALANP</sequence>
<feature type="compositionally biased region" description="Polar residues" evidence="1">
    <location>
        <begin position="35"/>
        <end position="63"/>
    </location>
</feature>
<reference evidence="3" key="1">
    <citation type="submission" date="2021-02" db="EMBL/GenBank/DDBJ databases">
        <authorList>
            <person name="Nowell W R."/>
        </authorList>
    </citation>
    <scope>NUCLEOTIDE SEQUENCE</scope>
</reference>
<protein>
    <recommendedName>
        <fullName evidence="5">LamG-like jellyroll fold domain-containing protein</fullName>
    </recommendedName>
</protein>
<keyword evidence="2" id="KW-0812">Transmembrane</keyword>
<evidence type="ECO:0008006" key="5">
    <source>
        <dbReference type="Google" id="ProtNLM"/>
    </source>
</evidence>
<gene>
    <name evidence="3" type="ORF">JYZ213_LOCUS349</name>
</gene>
<dbReference type="Gene3D" id="2.60.120.200">
    <property type="match status" value="2"/>
</dbReference>
<dbReference type="PANTHER" id="PTHR42535">
    <property type="entry name" value="OOKINETE PROTEIN, PUTATIVE-RELATED"/>
    <property type="match status" value="1"/>
</dbReference>
<comment type="caution">
    <text evidence="3">The sequence shown here is derived from an EMBL/GenBank/DDBJ whole genome shotgun (WGS) entry which is preliminary data.</text>
</comment>
<evidence type="ECO:0000313" key="3">
    <source>
        <dbReference type="EMBL" id="CAF0721860.1"/>
    </source>
</evidence>
<organism evidence="3 4">
    <name type="scientific">Adineta steineri</name>
    <dbReference type="NCBI Taxonomy" id="433720"/>
    <lineage>
        <taxon>Eukaryota</taxon>
        <taxon>Metazoa</taxon>
        <taxon>Spiralia</taxon>
        <taxon>Gnathifera</taxon>
        <taxon>Rotifera</taxon>
        <taxon>Eurotatoria</taxon>
        <taxon>Bdelloidea</taxon>
        <taxon>Adinetida</taxon>
        <taxon>Adinetidae</taxon>
        <taxon>Adineta</taxon>
    </lineage>
</organism>
<proteinExistence type="predicted"/>
<dbReference type="EMBL" id="CAJNOG010000002">
    <property type="protein sequence ID" value="CAF0721860.1"/>
    <property type="molecule type" value="Genomic_DNA"/>
</dbReference>
<dbReference type="Pfam" id="PF13385">
    <property type="entry name" value="Laminin_G_3"/>
    <property type="match status" value="2"/>
</dbReference>
<evidence type="ECO:0000313" key="4">
    <source>
        <dbReference type="Proteomes" id="UP000663845"/>
    </source>
</evidence>
<keyword evidence="2" id="KW-1133">Transmembrane helix</keyword>
<evidence type="ECO:0000256" key="2">
    <source>
        <dbReference type="SAM" id="Phobius"/>
    </source>
</evidence>
<accession>A0A813MKB2</accession>
<dbReference type="InterPro" id="IPR013320">
    <property type="entry name" value="ConA-like_dom_sf"/>
</dbReference>
<dbReference type="PANTHER" id="PTHR42535:SF2">
    <property type="entry name" value="CHROMOSOME UNDETERMINED SCAFFOLD_146, WHOLE GENOME SHOTGUN SEQUENCE"/>
    <property type="match status" value="1"/>
</dbReference>
<feature type="transmembrane region" description="Helical" evidence="2">
    <location>
        <begin position="69"/>
        <end position="92"/>
    </location>
</feature>
<feature type="region of interest" description="Disordered" evidence="1">
    <location>
        <begin position="32"/>
        <end position="63"/>
    </location>
</feature>
<dbReference type="SUPFAM" id="SSF49899">
    <property type="entry name" value="Concanavalin A-like lectins/glucanases"/>
    <property type="match status" value="2"/>
</dbReference>
<keyword evidence="2" id="KW-0472">Membrane</keyword>
<evidence type="ECO:0000256" key="1">
    <source>
        <dbReference type="SAM" id="MobiDB-lite"/>
    </source>
</evidence>